<evidence type="ECO:0000256" key="1">
    <source>
        <dbReference type="SAM" id="SignalP"/>
    </source>
</evidence>
<proteinExistence type="predicted"/>
<sequence length="68" mass="7119">MARQIRNLLMMAALCWVAPVAAQQPPAESEPHLSGGCPHAKQGAEVVVVSEQALGEVPISAGLRAFMP</sequence>
<feature type="chain" id="PRO_5046680127" evidence="1">
    <location>
        <begin position="23"/>
        <end position="68"/>
    </location>
</feature>
<evidence type="ECO:0000313" key="2">
    <source>
        <dbReference type="EMBL" id="QNP45835.1"/>
    </source>
</evidence>
<reference evidence="2 3" key="1">
    <citation type="submission" date="2020-08" db="EMBL/GenBank/DDBJ databases">
        <title>Genome sequence of Sphingomonas sediminicola KACC 15039T.</title>
        <authorList>
            <person name="Hyun D.-W."/>
            <person name="Bae J.-W."/>
        </authorList>
    </citation>
    <scope>NUCLEOTIDE SEQUENCE [LARGE SCALE GENOMIC DNA]</scope>
    <source>
        <strain evidence="2 3">KACC 15039</strain>
    </source>
</reference>
<organism evidence="2 3">
    <name type="scientific">Sphingomonas sediminicola</name>
    <dbReference type="NCBI Taxonomy" id="386874"/>
    <lineage>
        <taxon>Bacteria</taxon>
        <taxon>Pseudomonadati</taxon>
        <taxon>Pseudomonadota</taxon>
        <taxon>Alphaproteobacteria</taxon>
        <taxon>Sphingomonadales</taxon>
        <taxon>Sphingomonadaceae</taxon>
        <taxon>Sphingomonas</taxon>
    </lineage>
</organism>
<gene>
    <name evidence="2" type="ORF">H9L14_00450</name>
</gene>
<keyword evidence="3" id="KW-1185">Reference proteome</keyword>
<keyword evidence="1" id="KW-0732">Signal</keyword>
<dbReference type="Proteomes" id="UP000516105">
    <property type="component" value="Chromosome"/>
</dbReference>
<feature type="signal peptide" evidence="1">
    <location>
        <begin position="1"/>
        <end position="22"/>
    </location>
</feature>
<evidence type="ECO:0000313" key="3">
    <source>
        <dbReference type="Proteomes" id="UP000516105"/>
    </source>
</evidence>
<name>A0ABX6T7S0_9SPHN</name>
<protein>
    <submittedName>
        <fullName evidence="2">Uncharacterized protein</fullName>
    </submittedName>
</protein>
<dbReference type="RefSeq" id="WP_187708788.1">
    <property type="nucleotide sequence ID" value="NZ_CP060782.1"/>
</dbReference>
<dbReference type="EMBL" id="CP060782">
    <property type="protein sequence ID" value="QNP45835.1"/>
    <property type="molecule type" value="Genomic_DNA"/>
</dbReference>
<accession>A0ABX6T7S0</accession>